<gene>
    <name evidence="1" type="ORF">ACD_4C00480G0008</name>
</gene>
<name>K2GRR5_9BACT</name>
<organism evidence="1">
    <name type="scientific">uncultured bacterium</name>
    <name type="common">gcode 4</name>
    <dbReference type="NCBI Taxonomy" id="1234023"/>
    <lineage>
        <taxon>Bacteria</taxon>
        <taxon>environmental samples</taxon>
    </lineage>
</organism>
<protein>
    <submittedName>
        <fullName evidence="1">Uncharacterized protein</fullName>
    </submittedName>
</protein>
<sequence>MLFSYNPSLNDELRRSDILRIATLNNIFYLDSKDKKFTESLFWSDNKDKWDKLIKMYEHDLSLKFKKYSNFYSDFLNMQDWEIGWNELIDKYSFMLLNNSKKNIYLKNQLSRNILQYFNYIWKNEADNTDSLSLSLQDSILKTLDEMMQSWWKLHSEWIDILKNYYYISYYWSLLGNDDDIIFKDKNSFLKIIKKAIPNIIWSEYFSALSDIYLAYNFSDFKKTSLNDNINLYIANAVSRGMIWNNDFLEFSFFLTQYLNYNMDISKSSVDIFSNLISIVNTNFNLVKDEQKKSSILSIQFYNYSKIIDNINNLVLSTYFNKKEKGNVLKDEFWWENFVNIPKGDILLLKQLYQKWAEDLVSKKEYYKNLWSNDSYTFLKDRYLKLKSIISIFENYNDYIVRINLNKENQDLKWLDFIIDTEFRLEDLQKYLSQFNWVDISSLKILNDYKKDLFFNVNLNILGIGFNFKINPNWFIVYDLTFKDSQWKNIDTFKNLPISFEEKEKIYKELFTSQDDIKLKEKYDFKNIFYTVYLTNDDKEIQSVIQDDTNINNPVEISLFIQNELILKDFKYTEKFLNIWFNNIKAAIENWEYKINIFDIKKQFTIKNSSLNVEINAWYIFKEHSFSDIQLKLLKDKQVWRKKEYEFNWDTIKIIPEKIFVKNLEEGLKDIGYYLDEIKKNYHPSASNIKIDLNLKKVFIDSNGFNVNLNN</sequence>
<dbReference type="EMBL" id="AMFJ01000996">
    <property type="protein sequence ID" value="EKE26000.1"/>
    <property type="molecule type" value="Genomic_DNA"/>
</dbReference>
<evidence type="ECO:0000313" key="1">
    <source>
        <dbReference type="EMBL" id="EKE26000.1"/>
    </source>
</evidence>
<comment type="caution">
    <text evidence="1">The sequence shown here is derived from an EMBL/GenBank/DDBJ whole genome shotgun (WGS) entry which is preliminary data.</text>
</comment>
<proteinExistence type="predicted"/>
<reference evidence="1" key="1">
    <citation type="journal article" date="2012" name="Science">
        <title>Fermentation, hydrogen, and sulfur metabolism in multiple uncultivated bacterial phyla.</title>
        <authorList>
            <person name="Wrighton K.C."/>
            <person name="Thomas B.C."/>
            <person name="Sharon I."/>
            <person name="Miller C.S."/>
            <person name="Castelle C.J."/>
            <person name="VerBerkmoes N.C."/>
            <person name="Wilkins M.J."/>
            <person name="Hettich R.L."/>
            <person name="Lipton M.S."/>
            <person name="Williams K.H."/>
            <person name="Long P.E."/>
            <person name="Banfield J.F."/>
        </authorList>
    </citation>
    <scope>NUCLEOTIDE SEQUENCE [LARGE SCALE GENOMIC DNA]</scope>
</reference>
<dbReference type="AlphaFoldDB" id="K2GRR5"/>
<accession>K2GRR5</accession>